<dbReference type="GO" id="GO:0005096">
    <property type="term" value="F:GTPase activator activity"/>
    <property type="evidence" value="ECO:0007669"/>
    <property type="project" value="UniProtKB-KW"/>
</dbReference>
<dbReference type="Gene3D" id="1.20.1270.60">
    <property type="entry name" value="Arfaptin homology (AH) domain/BAR domain"/>
    <property type="match status" value="1"/>
</dbReference>
<feature type="domain" description="Rho-GAP" evidence="3">
    <location>
        <begin position="359"/>
        <end position="547"/>
    </location>
</feature>
<evidence type="ECO:0000256" key="1">
    <source>
        <dbReference type="ARBA" id="ARBA00022468"/>
    </source>
</evidence>
<dbReference type="SUPFAM" id="SSF48350">
    <property type="entry name" value="GTPase activation domain, GAP"/>
    <property type="match status" value="1"/>
</dbReference>
<evidence type="ECO:0000259" key="3">
    <source>
        <dbReference type="PROSITE" id="PS50238"/>
    </source>
</evidence>
<dbReference type="PROSITE" id="PS50238">
    <property type="entry name" value="RHOGAP"/>
    <property type="match status" value="1"/>
</dbReference>
<evidence type="ECO:0000313" key="4">
    <source>
        <dbReference type="EMBL" id="KAG1538123.1"/>
    </source>
</evidence>
<organism evidence="4 5">
    <name type="scientific">Rhizopus oryzae</name>
    <name type="common">Mucormycosis agent</name>
    <name type="synonym">Rhizopus arrhizus var. delemar</name>
    <dbReference type="NCBI Taxonomy" id="64495"/>
    <lineage>
        <taxon>Eukaryota</taxon>
        <taxon>Fungi</taxon>
        <taxon>Fungi incertae sedis</taxon>
        <taxon>Mucoromycota</taxon>
        <taxon>Mucoromycotina</taxon>
        <taxon>Mucoromycetes</taxon>
        <taxon>Mucorales</taxon>
        <taxon>Mucorineae</taxon>
        <taxon>Rhizopodaceae</taxon>
        <taxon>Rhizopus</taxon>
    </lineage>
</organism>
<feature type="compositionally biased region" description="Low complexity" evidence="2">
    <location>
        <begin position="680"/>
        <end position="694"/>
    </location>
</feature>
<sequence length="735" mass="84637">MTRARGKSISQQQQQQPAEDELAIIDKQFEFINTEFKYNIHDLESFINLLRARLSAEELYIGALTKVKKLTSIYETDNKMNESQLTFQQANKCKGYIKKRNRKISSGKEKEHEEATRKAYKTKLSEANLNYINFRNRDIVKLQKSYTHKCEELKNAQYTYQQQQQHYEESNNNDEHSIKSSRNSADITRLSGDYSMMDDQHNKKGMAGLFSQMRTIAASNGYLSPVDQNKQISKFAKMKKDIADADSEYRDGILVLETLRKKQRKTVEETNWQVKNTIKQKSECVKSSLLNIVLTEMECLRVETEKTTASYTAAMKVDSNKDIQVYTIHHQSLGYHPPAPIRYENFYLEGKCREVLFGGSLESYAIEHNRPVPVLVIKCIEAIEGMGGLQKEGIYRVSGRQSNVEQLKHQFELDEDQVILDNRHDVFTIATILKMYIRELKRPLLDFNVQSRLTYSKHMPQAQRFGMLESKLSNLSFAHRSTLHCLVSHLANVNSNSQINKMNIQNLALIFTPVIFHDFNQTEEATTGDWSPEDLFEDMILHHERLFPISEENARKMNETKLQKALKGESPYSQFSQSNLLYINYPQPPPKNMLLTQSMNPPLLTNDPNRYSDNYPPKLTTIIGTSPANYQQQLAILNTSDSQQEHPLNQALVENSTPSFGRSVSDTIVLQRGASLKNKPVPSRTSSVRRVSNPIMMPPRRDSLRKPKEDNTMSHPQYQPELAIENTLPTLNEKE</sequence>
<dbReference type="Pfam" id="PF00620">
    <property type="entry name" value="RhoGAP"/>
    <property type="match status" value="1"/>
</dbReference>
<evidence type="ECO:0000256" key="2">
    <source>
        <dbReference type="SAM" id="MobiDB-lite"/>
    </source>
</evidence>
<protein>
    <recommendedName>
        <fullName evidence="3">Rho-GAP domain-containing protein</fullName>
    </recommendedName>
</protein>
<gene>
    <name evidence="4" type="ORF">G6F51_009963</name>
</gene>
<proteinExistence type="predicted"/>
<reference evidence="4" key="1">
    <citation type="journal article" date="2020" name="Microb. Genom.">
        <title>Genetic diversity of clinical and environmental Mucorales isolates obtained from an investigation of mucormycosis cases among solid organ transplant recipients.</title>
        <authorList>
            <person name="Nguyen M.H."/>
            <person name="Kaul D."/>
            <person name="Muto C."/>
            <person name="Cheng S.J."/>
            <person name="Richter R.A."/>
            <person name="Bruno V.M."/>
            <person name="Liu G."/>
            <person name="Beyhan S."/>
            <person name="Sundermann A.J."/>
            <person name="Mounaud S."/>
            <person name="Pasculle A.W."/>
            <person name="Nierman W.C."/>
            <person name="Driscoll E."/>
            <person name="Cumbie R."/>
            <person name="Clancy C.J."/>
            <person name="Dupont C.L."/>
        </authorList>
    </citation>
    <scope>NUCLEOTIDE SEQUENCE</scope>
    <source>
        <strain evidence="4">GL16</strain>
    </source>
</reference>
<dbReference type="Proteomes" id="UP000717996">
    <property type="component" value="Unassembled WGS sequence"/>
</dbReference>
<dbReference type="EMBL" id="JAANIT010001946">
    <property type="protein sequence ID" value="KAG1538123.1"/>
    <property type="molecule type" value="Genomic_DNA"/>
</dbReference>
<dbReference type="AlphaFoldDB" id="A0A9P6Y3E8"/>
<feature type="region of interest" description="Disordered" evidence="2">
    <location>
        <begin position="163"/>
        <end position="186"/>
    </location>
</feature>
<feature type="compositionally biased region" description="Basic and acidic residues" evidence="2">
    <location>
        <begin position="699"/>
        <end position="712"/>
    </location>
</feature>
<feature type="compositionally biased region" description="Basic and acidic residues" evidence="2">
    <location>
        <begin position="166"/>
        <end position="178"/>
    </location>
</feature>
<dbReference type="Gene3D" id="1.10.555.10">
    <property type="entry name" value="Rho GTPase activation protein"/>
    <property type="match status" value="1"/>
</dbReference>
<accession>A0A9P6Y3E8</accession>
<feature type="region of interest" description="Disordered" evidence="2">
    <location>
        <begin position="676"/>
        <end position="735"/>
    </location>
</feature>
<dbReference type="CDD" id="cd00159">
    <property type="entry name" value="RhoGAP"/>
    <property type="match status" value="1"/>
</dbReference>
<dbReference type="InterPro" id="IPR000198">
    <property type="entry name" value="RhoGAP_dom"/>
</dbReference>
<dbReference type="PANTHER" id="PTHR23176">
    <property type="entry name" value="RHO/RAC/CDC GTPASE-ACTIVATING PROTEIN"/>
    <property type="match status" value="1"/>
</dbReference>
<evidence type="ECO:0000313" key="5">
    <source>
        <dbReference type="Proteomes" id="UP000717996"/>
    </source>
</evidence>
<dbReference type="InterPro" id="IPR027267">
    <property type="entry name" value="AH/BAR_dom_sf"/>
</dbReference>
<dbReference type="GO" id="GO:0007165">
    <property type="term" value="P:signal transduction"/>
    <property type="evidence" value="ECO:0007669"/>
    <property type="project" value="InterPro"/>
</dbReference>
<dbReference type="SMART" id="SM00324">
    <property type="entry name" value="RhoGAP"/>
    <property type="match status" value="1"/>
</dbReference>
<dbReference type="PANTHER" id="PTHR23176:SF134">
    <property type="entry name" value="RHO-TYPE GTPASE-ACTIVATING PROTEIN"/>
    <property type="match status" value="1"/>
</dbReference>
<dbReference type="InterPro" id="IPR050729">
    <property type="entry name" value="Rho-GAP"/>
</dbReference>
<keyword evidence="1" id="KW-0343">GTPase activation</keyword>
<dbReference type="GO" id="GO:0005737">
    <property type="term" value="C:cytoplasm"/>
    <property type="evidence" value="ECO:0007669"/>
    <property type="project" value="TreeGrafter"/>
</dbReference>
<dbReference type="OrthoDB" id="79452at2759"/>
<name>A0A9P6Y3E8_RHIOR</name>
<comment type="caution">
    <text evidence="4">The sequence shown here is derived from an EMBL/GenBank/DDBJ whole genome shotgun (WGS) entry which is preliminary data.</text>
</comment>
<dbReference type="SUPFAM" id="SSF103657">
    <property type="entry name" value="BAR/IMD domain-like"/>
    <property type="match status" value="1"/>
</dbReference>
<dbReference type="InterPro" id="IPR008936">
    <property type="entry name" value="Rho_GTPase_activation_prot"/>
</dbReference>